<organism evidence="1 2">
    <name type="scientific">Elysia crispata</name>
    <name type="common">lettuce slug</name>
    <dbReference type="NCBI Taxonomy" id="231223"/>
    <lineage>
        <taxon>Eukaryota</taxon>
        <taxon>Metazoa</taxon>
        <taxon>Spiralia</taxon>
        <taxon>Lophotrochozoa</taxon>
        <taxon>Mollusca</taxon>
        <taxon>Gastropoda</taxon>
        <taxon>Heterobranchia</taxon>
        <taxon>Euthyneura</taxon>
        <taxon>Panpulmonata</taxon>
        <taxon>Sacoglossa</taxon>
        <taxon>Placobranchoidea</taxon>
        <taxon>Plakobranchidae</taxon>
        <taxon>Elysia</taxon>
    </lineage>
</organism>
<proteinExistence type="predicted"/>
<keyword evidence="2" id="KW-1185">Reference proteome</keyword>
<accession>A0AAE1CY91</accession>
<sequence length="208" mass="23276">MASRSDADVARLLNLNAADSDAFFEIVNGYFGPRNDLDVDEFSDADESDEDLDNCDGKVPSLDTDEQNSNTVVNEPVTTDLAEAIVPPLQRPNKPTKTATTKPDPPPASFCICTDNPCHLKFSPEDIEQCRLQYLALTTEQRDIALLAKIEVGIHMESQTRKYKKKSTNYSPGFQDRLSAPEHQCLSEVFPLSALCRRRHDHRHDQAL</sequence>
<dbReference type="Proteomes" id="UP001283361">
    <property type="component" value="Unassembled WGS sequence"/>
</dbReference>
<reference evidence="1" key="1">
    <citation type="journal article" date="2023" name="G3 (Bethesda)">
        <title>A reference genome for the long-term kleptoplast-retaining sea slug Elysia crispata morphotype clarki.</title>
        <authorList>
            <person name="Eastman K.E."/>
            <person name="Pendleton A.L."/>
            <person name="Shaikh M.A."/>
            <person name="Suttiyut T."/>
            <person name="Ogas R."/>
            <person name="Tomko P."/>
            <person name="Gavelis G."/>
            <person name="Widhalm J.R."/>
            <person name="Wisecaver J.H."/>
        </authorList>
    </citation>
    <scope>NUCLEOTIDE SEQUENCE</scope>
    <source>
        <strain evidence="1">ECLA1</strain>
    </source>
</reference>
<protein>
    <submittedName>
        <fullName evidence="1">Uncharacterized protein</fullName>
    </submittedName>
</protein>
<name>A0AAE1CY91_9GAST</name>
<evidence type="ECO:0000313" key="1">
    <source>
        <dbReference type="EMBL" id="KAK3744605.1"/>
    </source>
</evidence>
<dbReference type="AlphaFoldDB" id="A0AAE1CY91"/>
<dbReference type="EMBL" id="JAWDGP010006253">
    <property type="protein sequence ID" value="KAK3744605.1"/>
    <property type="molecule type" value="Genomic_DNA"/>
</dbReference>
<evidence type="ECO:0000313" key="2">
    <source>
        <dbReference type="Proteomes" id="UP001283361"/>
    </source>
</evidence>
<comment type="caution">
    <text evidence="1">The sequence shown here is derived from an EMBL/GenBank/DDBJ whole genome shotgun (WGS) entry which is preliminary data.</text>
</comment>
<gene>
    <name evidence="1" type="ORF">RRG08_062255</name>
</gene>